<dbReference type="GO" id="GO:0031416">
    <property type="term" value="C:NatB complex"/>
    <property type="evidence" value="ECO:0007669"/>
    <property type="project" value="TreeGrafter"/>
</dbReference>
<sequence length="183" mass="20974">MSALRPFKATDLFKFNNVNLDIWTETYGISFYLTYLSRWPDLCSVQEAPSGRMMGYIFGKAEGDGVEHHGHVTAITVAPEYRRLGLARKMMNLLELVSDDVYKGFFVDLYVRCTNDLAINMYEGFGYSVYRRVEQYYGSLGLGKAAKDEEDAFDMRKPLSRDPHRRSVRTNGRDIIISAREAP</sequence>
<dbReference type="EMBL" id="WIUZ02000001">
    <property type="protein sequence ID" value="KAF9792808.1"/>
    <property type="molecule type" value="Genomic_DNA"/>
</dbReference>
<evidence type="ECO:0000256" key="2">
    <source>
        <dbReference type="ARBA" id="ARBA00023315"/>
    </source>
</evidence>
<dbReference type="GO" id="GO:0004596">
    <property type="term" value="F:protein-N-terminal amino-acid acetyltransferase activity"/>
    <property type="evidence" value="ECO:0007669"/>
    <property type="project" value="TreeGrafter"/>
</dbReference>
<evidence type="ECO:0000256" key="1">
    <source>
        <dbReference type="ARBA" id="ARBA00022679"/>
    </source>
</evidence>
<dbReference type="InterPro" id="IPR016181">
    <property type="entry name" value="Acyl_CoA_acyltransferase"/>
</dbReference>
<dbReference type="PROSITE" id="PS51186">
    <property type="entry name" value="GNAT"/>
    <property type="match status" value="1"/>
</dbReference>
<feature type="domain" description="N-acetyltransferase" evidence="3">
    <location>
        <begin position="2"/>
        <end position="160"/>
    </location>
</feature>
<accession>A0A9P6HQD8</accession>
<protein>
    <submittedName>
        <fullName evidence="4">N-acetyltransferase</fullName>
    </submittedName>
</protein>
<dbReference type="Pfam" id="PF00583">
    <property type="entry name" value="Acetyltransf_1"/>
    <property type="match status" value="1"/>
</dbReference>
<dbReference type="InterPro" id="IPR000182">
    <property type="entry name" value="GNAT_dom"/>
</dbReference>
<dbReference type="AlphaFoldDB" id="A0A9P6HQD8"/>
<keyword evidence="1" id="KW-0808">Transferase</keyword>
<dbReference type="Proteomes" id="UP000736335">
    <property type="component" value="Unassembled WGS sequence"/>
</dbReference>
<organism evidence="4 5">
    <name type="scientific">Thelephora terrestris</name>
    <dbReference type="NCBI Taxonomy" id="56493"/>
    <lineage>
        <taxon>Eukaryota</taxon>
        <taxon>Fungi</taxon>
        <taxon>Dikarya</taxon>
        <taxon>Basidiomycota</taxon>
        <taxon>Agaricomycotina</taxon>
        <taxon>Agaricomycetes</taxon>
        <taxon>Thelephorales</taxon>
        <taxon>Thelephoraceae</taxon>
        <taxon>Thelephora</taxon>
    </lineage>
</organism>
<name>A0A9P6HQD8_9AGAM</name>
<dbReference type="CDD" id="cd04301">
    <property type="entry name" value="NAT_SF"/>
    <property type="match status" value="1"/>
</dbReference>
<keyword evidence="5" id="KW-1185">Reference proteome</keyword>
<gene>
    <name evidence="4" type="ORF">BJ322DRAFT_1097788</name>
</gene>
<dbReference type="PANTHER" id="PTHR45910">
    <property type="entry name" value="N-ALPHA-ACETYLTRANSFERASE 20"/>
    <property type="match status" value="1"/>
</dbReference>
<dbReference type="PANTHER" id="PTHR45910:SF1">
    <property type="entry name" value="N-ALPHA-ACETYLTRANSFERASE 20"/>
    <property type="match status" value="1"/>
</dbReference>
<dbReference type="OrthoDB" id="10264728at2759"/>
<keyword evidence="2" id="KW-0012">Acyltransferase</keyword>
<evidence type="ECO:0000313" key="4">
    <source>
        <dbReference type="EMBL" id="KAF9792808.1"/>
    </source>
</evidence>
<reference evidence="4" key="2">
    <citation type="submission" date="2020-11" db="EMBL/GenBank/DDBJ databases">
        <authorList>
            <consortium name="DOE Joint Genome Institute"/>
            <person name="Kuo A."/>
            <person name="Miyauchi S."/>
            <person name="Kiss E."/>
            <person name="Drula E."/>
            <person name="Kohler A."/>
            <person name="Sanchez-Garcia M."/>
            <person name="Andreopoulos B."/>
            <person name="Barry K.W."/>
            <person name="Bonito G."/>
            <person name="Buee M."/>
            <person name="Carver A."/>
            <person name="Chen C."/>
            <person name="Cichocki N."/>
            <person name="Clum A."/>
            <person name="Culley D."/>
            <person name="Crous P.W."/>
            <person name="Fauchery L."/>
            <person name="Girlanda M."/>
            <person name="Hayes R."/>
            <person name="Keri Z."/>
            <person name="Labutti K."/>
            <person name="Lipzen A."/>
            <person name="Lombard V."/>
            <person name="Magnuson J."/>
            <person name="Maillard F."/>
            <person name="Morin E."/>
            <person name="Murat C."/>
            <person name="Nolan M."/>
            <person name="Ohm R."/>
            <person name="Pangilinan J."/>
            <person name="Pereira M."/>
            <person name="Perotto S."/>
            <person name="Peter M."/>
            <person name="Riley R."/>
            <person name="Sitrit Y."/>
            <person name="Stielow B."/>
            <person name="Szollosi G."/>
            <person name="Zifcakova L."/>
            <person name="Stursova M."/>
            <person name="Spatafora J.W."/>
            <person name="Tedersoo L."/>
            <person name="Vaario L.-M."/>
            <person name="Yamada A."/>
            <person name="Yan M."/>
            <person name="Wang P."/>
            <person name="Xu J."/>
            <person name="Bruns T."/>
            <person name="Baldrian P."/>
            <person name="Vilgalys R."/>
            <person name="Henrissat B."/>
            <person name="Grigoriev I.V."/>
            <person name="Hibbett D."/>
            <person name="Nagy L.G."/>
            <person name="Martin F.M."/>
        </authorList>
    </citation>
    <scope>NUCLEOTIDE SEQUENCE</scope>
    <source>
        <strain evidence="4">UH-Tt-Lm1</strain>
    </source>
</reference>
<reference evidence="4" key="1">
    <citation type="journal article" date="2020" name="Nat. Commun.">
        <title>Large-scale genome sequencing of mycorrhizal fungi provides insights into the early evolution of symbiotic traits.</title>
        <authorList>
            <person name="Miyauchi S."/>
            <person name="Kiss E."/>
            <person name="Kuo A."/>
            <person name="Drula E."/>
            <person name="Kohler A."/>
            <person name="Sanchez-Garcia M."/>
            <person name="Morin E."/>
            <person name="Andreopoulos B."/>
            <person name="Barry K.W."/>
            <person name="Bonito G."/>
            <person name="Buee M."/>
            <person name="Carver A."/>
            <person name="Chen C."/>
            <person name="Cichocki N."/>
            <person name="Clum A."/>
            <person name="Culley D."/>
            <person name="Crous P.W."/>
            <person name="Fauchery L."/>
            <person name="Girlanda M."/>
            <person name="Hayes R.D."/>
            <person name="Keri Z."/>
            <person name="LaButti K."/>
            <person name="Lipzen A."/>
            <person name="Lombard V."/>
            <person name="Magnuson J."/>
            <person name="Maillard F."/>
            <person name="Murat C."/>
            <person name="Nolan M."/>
            <person name="Ohm R.A."/>
            <person name="Pangilinan J."/>
            <person name="Pereira M.F."/>
            <person name="Perotto S."/>
            <person name="Peter M."/>
            <person name="Pfister S."/>
            <person name="Riley R."/>
            <person name="Sitrit Y."/>
            <person name="Stielow J.B."/>
            <person name="Szollosi G."/>
            <person name="Zifcakova L."/>
            <person name="Stursova M."/>
            <person name="Spatafora J.W."/>
            <person name="Tedersoo L."/>
            <person name="Vaario L.M."/>
            <person name="Yamada A."/>
            <person name="Yan M."/>
            <person name="Wang P."/>
            <person name="Xu J."/>
            <person name="Bruns T."/>
            <person name="Baldrian P."/>
            <person name="Vilgalys R."/>
            <person name="Dunand C."/>
            <person name="Henrissat B."/>
            <person name="Grigoriev I.V."/>
            <person name="Hibbett D."/>
            <person name="Nagy L.G."/>
            <person name="Martin F.M."/>
        </authorList>
    </citation>
    <scope>NUCLEOTIDE SEQUENCE</scope>
    <source>
        <strain evidence="4">UH-Tt-Lm1</strain>
    </source>
</reference>
<dbReference type="FunFam" id="3.40.630.30:FF:000065">
    <property type="entry name" value="N-terminal acetyltransferase complex ARD1 subunit homolog"/>
    <property type="match status" value="1"/>
</dbReference>
<proteinExistence type="predicted"/>
<evidence type="ECO:0000259" key="3">
    <source>
        <dbReference type="PROSITE" id="PS51186"/>
    </source>
</evidence>
<comment type="caution">
    <text evidence="4">The sequence shown here is derived from an EMBL/GenBank/DDBJ whole genome shotgun (WGS) entry which is preliminary data.</text>
</comment>
<dbReference type="Gene3D" id="3.40.630.30">
    <property type="match status" value="1"/>
</dbReference>
<dbReference type="InterPro" id="IPR051646">
    <property type="entry name" value="NatB_acetyltransferase_subunit"/>
</dbReference>
<dbReference type="SUPFAM" id="SSF55729">
    <property type="entry name" value="Acyl-CoA N-acyltransferases (Nat)"/>
    <property type="match status" value="1"/>
</dbReference>
<evidence type="ECO:0000313" key="5">
    <source>
        <dbReference type="Proteomes" id="UP000736335"/>
    </source>
</evidence>